<dbReference type="Pfam" id="PF24536">
    <property type="entry name" value="NXPE4_C"/>
    <property type="match status" value="1"/>
</dbReference>
<gene>
    <name evidence="3" type="ORF">CAPTEDRAFT_217127</name>
</gene>
<dbReference type="InterPro" id="IPR057106">
    <property type="entry name" value="NXPE4_C"/>
</dbReference>
<feature type="domain" description="NXPE C-terminal" evidence="2">
    <location>
        <begin position="473"/>
        <end position="670"/>
    </location>
</feature>
<sequence>MKLTIVLVKDKGLMADQRSHRRNVGTDLCGNASSEQQGSIHGRVKRRDHAHKPQPGILLLGDGTAESGVARLQAILLSSNCNIQVEKKHLSGDLSCGDNDSHQYLIGLFFATLLSLTDCGICPIMCCRVGGYNSMLIAKMTVDPSAVRPSFKENMKLTPSLVNGNCSSHIHCCQVLISKADCYADYCAQLLKLLKSPATDTIHAVVKKDTPTDARNPADDVTIYPCGVHQKYIQVMERFKDALGLEPCLHNSTSHSVHLALIQKQIHHRNLTLKTTTRNSPAANNRPSCTNTPSPHLDSLVIHPPLNLTPNFNSSRYEYFAKVPYHTVILRLSASTVSCHTEARLEHKFGATGPLNFTLGLGVNRFQIYVVDTRHSEPWIQSTYTLFFRRIQRGITFTPNKNLHACHYTQDCQLRFDDTLPCDLQETGEFWRDLASRDAQSPHCQDGHHQGVWRVPCGSCLDEESCVWNDAIWTPYTCKYARATDTVLKNCLAGRQILFIGDSTNRGIMHYLMERVNGSLLHWHKTHDIKVYTNLNARKTNVSFAYYPRFWLPSDARPVFDKTLHQLFIETFPLENSHRTVLVVGGVRWISTHHLNVIRAALKRVHLEKILVIIKTLGAGFHQAVKEPRNSFPSDPQKLHVHDLGLISYAQAHGFHVLDTFNMTMARHKDFLQGQCACHFHRIKETLPLIYKINSTTDIPIEYHVEGEINAEYSEILFNLICQN</sequence>
<reference evidence="5" key="1">
    <citation type="submission" date="2012-12" db="EMBL/GenBank/DDBJ databases">
        <authorList>
            <person name="Hellsten U."/>
            <person name="Grimwood J."/>
            <person name="Chapman J.A."/>
            <person name="Shapiro H."/>
            <person name="Aerts A."/>
            <person name="Otillar R.P."/>
            <person name="Terry A.Y."/>
            <person name="Boore J.L."/>
            <person name="Simakov O."/>
            <person name="Marletaz F."/>
            <person name="Cho S.-J."/>
            <person name="Edsinger-Gonzales E."/>
            <person name="Havlak P."/>
            <person name="Kuo D.-H."/>
            <person name="Larsson T."/>
            <person name="Lv J."/>
            <person name="Arendt D."/>
            <person name="Savage R."/>
            <person name="Osoegawa K."/>
            <person name="de Jong P."/>
            <person name="Lindberg D.R."/>
            <person name="Seaver E.C."/>
            <person name="Weisblat D.A."/>
            <person name="Putnam N.H."/>
            <person name="Grigoriev I.V."/>
            <person name="Rokhsar D.S."/>
        </authorList>
    </citation>
    <scope>NUCLEOTIDE SEQUENCE</scope>
    <source>
        <strain evidence="5">I ESC-2004</strain>
    </source>
</reference>
<dbReference type="AlphaFoldDB" id="R7VEP8"/>
<dbReference type="OrthoDB" id="2016263at2759"/>
<dbReference type="STRING" id="283909.R7VEP8"/>
<reference evidence="3 5" key="2">
    <citation type="journal article" date="2013" name="Nature">
        <title>Insights into bilaterian evolution from three spiralian genomes.</title>
        <authorList>
            <person name="Simakov O."/>
            <person name="Marletaz F."/>
            <person name="Cho S.J."/>
            <person name="Edsinger-Gonzales E."/>
            <person name="Havlak P."/>
            <person name="Hellsten U."/>
            <person name="Kuo D.H."/>
            <person name="Larsson T."/>
            <person name="Lv J."/>
            <person name="Arendt D."/>
            <person name="Savage R."/>
            <person name="Osoegawa K."/>
            <person name="de Jong P."/>
            <person name="Grimwood J."/>
            <person name="Chapman J.A."/>
            <person name="Shapiro H."/>
            <person name="Aerts A."/>
            <person name="Otillar R.P."/>
            <person name="Terry A.Y."/>
            <person name="Boore J.L."/>
            <person name="Grigoriev I.V."/>
            <person name="Lindberg D.R."/>
            <person name="Seaver E.C."/>
            <person name="Weisblat D.A."/>
            <person name="Putnam N.H."/>
            <person name="Rokhsar D.S."/>
        </authorList>
    </citation>
    <scope>NUCLEOTIDE SEQUENCE</scope>
    <source>
        <strain evidence="3 5">I ESC-2004</strain>
    </source>
</reference>
<protein>
    <recommendedName>
        <fullName evidence="2">NXPE C-terminal domain-containing protein</fullName>
    </recommendedName>
</protein>
<dbReference type="PANTHER" id="PTHR14776:SF1">
    <property type="entry name" value="CADHERIN-LIKE AND PC-ESTERASE DOMAIN-CONTAINING PROTEIN 1"/>
    <property type="match status" value="1"/>
</dbReference>
<evidence type="ECO:0000313" key="4">
    <source>
        <dbReference type="EnsemblMetazoa" id="CapteP217127"/>
    </source>
</evidence>
<dbReference type="EMBL" id="AMQN01004128">
    <property type="status" value="NOT_ANNOTATED_CDS"/>
    <property type="molecule type" value="Genomic_DNA"/>
</dbReference>
<evidence type="ECO:0000256" key="1">
    <source>
        <dbReference type="SAM" id="MobiDB-lite"/>
    </source>
</evidence>
<dbReference type="EMBL" id="AMQN01004129">
    <property type="status" value="NOT_ANNOTATED_CDS"/>
    <property type="molecule type" value="Genomic_DNA"/>
</dbReference>
<dbReference type="HOGENOM" id="CLU_023200_0_0_1"/>
<accession>R7VEP8</accession>
<proteinExistence type="predicted"/>
<reference evidence="4" key="3">
    <citation type="submission" date="2015-06" db="UniProtKB">
        <authorList>
            <consortium name="EnsemblMetazoa"/>
        </authorList>
    </citation>
    <scope>IDENTIFICATION</scope>
</reference>
<name>R7VEP8_CAPTE</name>
<dbReference type="EMBL" id="KB292699">
    <property type="protein sequence ID" value="ELU17104.1"/>
    <property type="molecule type" value="Genomic_DNA"/>
</dbReference>
<dbReference type="PANTHER" id="PTHR14776">
    <property type="entry name" value="CADHERIN-LIKE AND PC-ESTERASE DOMAIN-CONTAINING PROTEIN 1"/>
    <property type="match status" value="1"/>
</dbReference>
<dbReference type="Proteomes" id="UP000014760">
    <property type="component" value="Unassembled WGS sequence"/>
</dbReference>
<organism evidence="3">
    <name type="scientific">Capitella teleta</name>
    <name type="common">Polychaete worm</name>
    <dbReference type="NCBI Taxonomy" id="283909"/>
    <lineage>
        <taxon>Eukaryota</taxon>
        <taxon>Metazoa</taxon>
        <taxon>Spiralia</taxon>
        <taxon>Lophotrochozoa</taxon>
        <taxon>Annelida</taxon>
        <taxon>Polychaeta</taxon>
        <taxon>Sedentaria</taxon>
        <taxon>Scolecida</taxon>
        <taxon>Capitellidae</taxon>
        <taxon>Capitella</taxon>
    </lineage>
</organism>
<evidence type="ECO:0000313" key="3">
    <source>
        <dbReference type="EMBL" id="ELU17104.1"/>
    </source>
</evidence>
<evidence type="ECO:0000259" key="2">
    <source>
        <dbReference type="Pfam" id="PF24536"/>
    </source>
</evidence>
<keyword evidence="5" id="KW-1185">Reference proteome</keyword>
<dbReference type="EnsemblMetazoa" id="CapteT217127">
    <property type="protein sequence ID" value="CapteP217127"/>
    <property type="gene ID" value="CapteG217127"/>
</dbReference>
<evidence type="ECO:0000313" key="5">
    <source>
        <dbReference type="Proteomes" id="UP000014760"/>
    </source>
</evidence>
<feature type="region of interest" description="Disordered" evidence="1">
    <location>
        <begin position="25"/>
        <end position="50"/>
    </location>
</feature>